<dbReference type="Gene3D" id="3.90.280.10">
    <property type="entry name" value="PEBP-like"/>
    <property type="match status" value="1"/>
</dbReference>
<dbReference type="AlphaFoldDB" id="W4V379"/>
<dbReference type="InterPro" id="IPR008914">
    <property type="entry name" value="PEBP"/>
</dbReference>
<evidence type="ECO:0000256" key="1">
    <source>
        <dbReference type="SAM" id="SignalP"/>
    </source>
</evidence>
<dbReference type="Pfam" id="PF01161">
    <property type="entry name" value="PBP"/>
    <property type="match status" value="1"/>
</dbReference>
<dbReference type="InterPro" id="IPR036610">
    <property type="entry name" value="PEBP-like_sf"/>
</dbReference>
<keyword evidence="1" id="KW-0732">Signal</keyword>
<organism evidence="2 3">
    <name type="scientific">Acetivibrio straminisolvens JCM 21531</name>
    <dbReference type="NCBI Taxonomy" id="1294263"/>
    <lineage>
        <taxon>Bacteria</taxon>
        <taxon>Bacillati</taxon>
        <taxon>Bacillota</taxon>
        <taxon>Clostridia</taxon>
        <taxon>Eubacteriales</taxon>
        <taxon>Oscillospiraceae</taxon>
        <taxon>Acetivibrio</taxon>
    </lineage>
</organism>
<accession>W4V379</accession>
<protein>
    <recommendedName>
        <fullName evidence="4">Phospholipid-binding protein</fullName>
    </recommendedName>
</protein>
<dbReference type="Proteomes" id="UP000019109">
    <property type="component" value="Unassembled WGS sequence"/>
</dbReference>
<dbReference type="CDD" id="cd00865">
    <property type="entry name" value="PEBP_bact_arch"/>
    <property type="match status" value="1"/>
</dbReference>
<feature type="signal peptide" evidence="1">
    <location>
        <begin position="1"/>
        <end position="22"/>
    </location>
</feature>
<sequence length="184" mass="20043">MKRLTVFFIICLLIALTFTACSEPEQSLKAIKPGEEIQITSSSLNSDGKWKSVITLSLGENKSPQLSWTPVETASCYAIYMIDISAGNWCHWLAKDVKVTELELGAELENSQYIGPYPPGGVHTYEVMVFALKDSPDSYKGDFDNPNPSLDKIIEALDTSKGSTGNILATGVIKGTYQAGDIVE</sequence>
<name>W4V379_9FIRM</name>
<evidence type="ECO:0000313" key="3">
    <source>
        <dbReference type="Proteomes" id="UP000019109"/>
    </source>
</evidence>
<dbReference type="EMBL" id="BAVR01000008">
    <property type="protein sequence ID" value="GAE87582.1"/>
    <property type="molecule type" value="Genomic_DNA"/>
</dbReference>
<comment type="caution">
    <text evidence="2">The sequence shown here is derived from an EMBL/GenBank/DDBJ whole genome shotgun (WGS) entry which is preliminary data.</text>
</comment>
<feature type="chain" id="PRO_5039352281" description="Phospholipid-binding protein" evidence="1">
    <location>
        <begin position="23"/>
        <end position="184"/>
    </location>
</feature>
<dbReference type="InterPro" id="IPR005247">
    <property type="entry name" value="YbhB_YbcL/LppC-like"/>
</dbReference>
<dbReference type="SUPFAM" id="SSF49777">
    <property type="entry name" value="PEBP-like"/>
    <property type="match status" value="1"/>
</dbReference>
<evidence type="ECO:0008006" key="4">
    <source>
        <dbReference type="Google" id="ProtNLM"/>
    </source>
</evidence>
<keyword evidence="3" id="KW-1185">Reference proteome</keyword>
<reference evidence="2" key="1">
    <citation type="journal article" date="2014" name="Genome Announc.">
        <title>Draft Genome Sequence of Clostridium straminisolvens Strain JCM 21531T, Isolated from a Cellulose-Degrading Bacterial Community.</title>
        <authorList>
            <person name="Yuki M."/>
            <person name="Oshima K."/>
            <person name="Suda W."/>
            <person name="Sakamoto M."/>
            <person name="Kitamura K."/>
            <person name="Iida T."/>
            <person name="Hattori M."/>
            <person name="Ohkuma M."/>
        </authorList>
    </citation>
    <scope>NUCLEOTIDE SEQUENCE [LARGE SCALE GENOMIC DNA]</scope>
    <source>
        <strain evidence="2">JCM 21531</strain>
    </source>
</reference>
<evidence type="ECO:0000313" key="2">
    <source>
        <dbReference type="EMBL" id="GAE87582.1"/>
    </source>
</evidence>
<dbReference type="RefSeq" id="WP_038287388.1">
    <property type="nucleotide sequence ID" value="NZ_BAVR01000008.1"/>
</dbReference>
<dbReference type="PROSITE" id="PS51257">
    <property type="entry name" value="PROKAR_LIPOPROTEIN"/>
    <property type="match status" value="1"/>
</dbReference>
<gene>
    <name evidence="2" type="ORF">JCM21531_963</name>
</gene>
<proteinExistence type="predicted"/>
<dbReference type="OrthoDB" id="2034748at2"/>
<dbReference type="STRING" id="1294263.JCM21531_963"/>